<gene>
    <name evidence="1" type="ORF">NCTC12360_00186</name>
</gene>
<evidence type="ECO:0000313" key="2">
    <source>
        <dbReference type="Proteomes" id="UP000254807"/>
    </source>
</evidence>
<organism evidence="1 2">
    <name type="scientific">Enterococcus gallinarum</name>
    <dbReference type="NCBI Taxonomy" id="1353"/>
    <lineage>
        <taxon>Bacteria</taxon>
        <taxon>Bacillati</taxon>
        <taxon>Bacillota</taxon>
        <taxon>Bacilli</taxon>
        <taxon>Lactobacillales</taxon>
        <taxon>Enterococcaceae</taxon>
        <taxon>Enterococcus</taxon>
    </lineage>
</organism>
<dbReference type="RefSeq" id="WP_071870163.1">
    <property type="nucleotide sequence ID" value="NZ_JAMXHF010000047.1"/>
</dbReference>
<evidence type="ECO:0008006" key="3">
    <source>
        <dbReference type="Google" id="ProtNLM"/>
    </source>
</evidence>
<keyword evidence="2" id="KW-1185">Reference proteome</keyword>
<dbReference type="AlphaFoldDB" id="A0A376GTA5"/>
<dbReference type="Proteomes" id="UP000254807">
    <property type="component" value="Unassembled WGS sequence"/>
</dbReference>
<name>A0A376GTA5_ENTGA</name>
<proteinExistence type="predicted"/>
<dbReference type="EMBL" id="UFYW01000001">
    <property type="protein sequence ID" value="STD81771.1"/>
    <property type="molecule type" value="Genomic_DNA"/>
</dbReference>
<reference evidence="1 2" key="1">
    <citation type="submission" date="2018-06" db="EMBL/GenBank/DDBJ databases">
        <authorList>
            <consortium name="Pathogen Informatics"/>
            <person name="Doyle S."/>
        </authorList>
    </citation>
    <scope>NUCLEOTIDE SEQUENCE [LARGE SCALE GENOMIC DNA]</scope>
    <source>
        <strain evidence="1 2">NCTC12360</strain>
    </source>
</reference>
<protein>
    <recommendedName>
        <fullName evidence="3">CopG family transcriptional regulator</fullName>
    </recommendedName>
</protein>
<sequence>MAIKKENKRGVTTLNPTQQVALQRLSKKYVLSESKILAHALDLLIAQEAANFDVGLTKKCRHSVQK</sequence>
<accession>A0A376GTA5</accession>
<evidence type="ECO:0000313" key="1">
    <source>
        <dbReference type="EMBL" id="STD81771.1"/>
    </source>
</evidence>